<dbReference type="GO" id="GO:0030334">
    <property type="term" value="P:regulation of cell migration"/>
    <property type="evidence" value="ECO:0007669"/>
    <property type="project" value="TreeGrafter"/>
</dbReference>
<keyword evidence="3" id="KW-0963">Cytoplasm</keyword>
<evidence type="ECO:0000313" key="7">
    <source>
        <dbReference type="Proteomes" id="UP000308365"/>
    </source>
</evidence>
<accession>A0A4U1EEV0</accession>
<dbReference type="CDD" id="cd22059">
    <property type="entry name" value="WH2_BetaT"/>
    <property type="match status" value="1"/>
</dbReference>
<feature type="compositionally biased region" description="Basic and acidic residues" evidence="5">
    <location>
        <begin position="398"/>
        <end position="410"/>
    </location>
</feature>
<feature type="region of interest" description="Disordered" evidence="5">
    <location>
        <begin position="45"/>
        <end position="146"/>
    </location>
</feature>
<dbReference type="GO" id="GO:0005737">
    <property type="term" value="C:cytoplasm"/>
    <property type="evidence" value="ECO:0007669"/>
    <property type="project" value="TreeGrafter"/>
</dbReference>
<evidence type="ECO:0000256" key="3">
    <source>
        <dbReference type="ARBA" id="ARBA00022490"/>
    </source>
</evidence>
<evidence type="ECO:0000256" key="5">
    <source>
        <dbReference type="SAM" id="MobiDB-lite"/>
    </source>
</evidence>
<dbReference type="AlphaFoldDB" id="A0A4U1EEV0"/>
<dbReference type="Gene3D" id="1.20.5.520">
    <property type="entry name" value="Single helix bin"/>
    <property type="match status" value="1"/>
</dbReference>
<feature type="region of interest" description="Disordered" evidence="5">
    <location>
        <begin position="282"/>
        <end position="307"/>
    </location>
</feature>
<evidence type="ECO:0000256" key="2">
    <source>
        <dbReference type="ARBA" id="ARBA00009511"/>
    </source>
</evidence>
<evidence type="ECO:0000256" key="1">
    <source>
        <dbReference type="ARBA" id="ARBA00004245"/>
    </source>
</evidence>
<evidence type="ECO:0000256" key="4">
    <source>
        <dbReference type="ARBA" id="ARBA00023212"/>
    </source>
</evidence>
<feature type="compositionally biased region" description="Low complexity" evidence="5">
    <location>
        <begin position="58"/>
        <end position="67"/>
    </location>
</feature>
<feature type="non-terminal residue" evidence="6">
    <location>
        <position position="1"/>
    </location>
</feature>
<feature type="compositionally biased region" description="Basic residues" evidence="5">
    <location>
        <begin position="45"/>
        <end position="57"/>
    </location>
</feature>
<evidence type="ECO:0000313" key="6">
    <source>
        <dbReference type="EMBL" id="TKC34694.1"/>
    </source>
</evidence>
<dbReference type="GO" id="GO:0003785">
    <property type="term" value="F:actin monomer binding"/>
    <property type="evidence" value="ECO:0007669"/>
    <property type="project" value="InterPro"/>
</dbReference>
<organism evidence="6 7">
    <name type="scientific">Monodon monoceros</name>
    <name type="common">Narwhal</name>
    <name type="synonym">Ceratodon monodon</name>
    <dbReference type="NCBI Taxonomy" id="40151"/>
    <lineage>
        <taxon>Eukaryota</taxon>
        <taxon>Metazoa</taxon>
        <taxon>Chordata</taxon>
        <taxon>Craniata</taxon>
        <taxon>Vertebrata</taxon>
        <taxon>Euteleostomi</taxon>
        <taxon>Mammalia</taxon>
        <taxon>Eutheria</taxon>
        <taxon>Laurasiatheria</taxon>
        <taxon>Artiodactyla</taxon>
        <taxon>Whippomorpha</taxon>
        <taxon>Cetacea</taxon>
        <taxon>Odontoceti</taxon>
        <taxon>Monodontidae</taxon>
        <taxon>Monodon</taxon>
    </lineage>
</organism>
<sequence>HICLGRKVITVAIATSGFYGNCNAPIIPLHRNGIDSITVKIEMHRRRRSAGAQKARRGAAAPFASPGSEERPEAKTSRPRTAPHSDSHRSPCGQNGKEASCPPRGCAKPGRGYEGCGTNRSRRGSSPPIHSPIHTYPNGPNTPAGNEKRVLQQCANQKEKVTSLKADLWTKGSWNLRVKPSVKRQVQVFPIPFQRDTPLRRSKVILIICFALQFLSKFLNFMECRNKWLKTEIIIKPTANNGLIFHLRTGLDSGPTHYAGLFCSPEPRPKVTSLKAGLWKNRSKAPHSDSHRSPCGQNGKEVSRPLRGCAKPGRGYEGCGTNRSRRGFTAPYRSFQKHRVPQMQKQTYTYKRMIHTQRPNEKTFLALIAYRISCTEIVEALPSARNAKSSLGLSRKGPRVEPPERPVRCGCKSEAEGMRIKMSGKPDLSEVEKFDRSKLKKTNTEGKSTLPSKENNIKMPKIEKHVLQNDPSEAESGAQKPKTRGLAEVQDLYYGDRLYNGRQAIQREQFVAAQVQGFREEPITGHGSSGNRKFKEKQRTAKASLMLHFLIEELLSN</sequence>
<name>A0A4U1EEV0_MONMO</name>
<dbReference type="InterPro" id="IPR001152">
    <property type="entry name" value="Beta-thymosin"/>
</dbReference>
<proteinExistence type="inferred from homology"/>
<dbReference type="Pfam" id="PF01290">
    <property type="entry name" value="Thymosin"/>
    <property type="match status" value="1"/>
</dbReference>
<dbReference type="Proteomes" id="UP000308365">
    <property type="component" value="Unassembled WGS sequence"/>
</dbReference>
<dbReference type="GO" id="GO:0005856">
    <property type="term" value="C:cytoskeleton"/>
    <property type="evidence" value="ECO:0007669"/>
    <property type="project" value="UniProtKB-SubCell"/>
</dbReference>
<feature type="non-terminal residue" evidence="6">
    <location>
        <position position="557"/>
    </location>
</feature>
<dbReference type="GO" id="GO:0007015">
    <property type="term" value="P:actin filament organization"/>
    <property type="evidence" value="ECO:0007669"/>
    <property type="project" value="InterPro"/>
</dbReference>
<reference evidence="7" key="1">
    <citation type="journal article" date="2019" name="IScience">
        <title>Narwhal Genome Reveals Long-Term Low Genetic Diversity despite Current Large Abundance Size.</title>
        <authorList>
            <person name="Westbury M.V."/>
            <person name="Petersen B."/>
            <person name="Garde E."/>
            <person name="Heide-Jorgensen M.P."/>
            <person name="Lorenzen E.D."/>
        </authorList>
    </citation>
    <scope>NUCLEOTIDE SEQUENCE [LARGE SCALE GENOMIC DNA]</scope>
</reference>
<comment type="subcellular location">
    <subcellularLocation>
        <location evidence="1">Cytoplasm</location>
        <location evidence="1">Cytoskeleton</location>
    </subcellularLocation>
</comment>
<keyword evidence="4" id="KW-0206">Cytoskeleton</keyword>
<protein>
    <submittedName>
        <fullName evidence="6">Uncharacterized protein</fullName>
    </submittedName>
</protein>
<feature type="region of interest" description="Disordered" evidence="5">
    <location>
        <begin position="389"/>
        <end position="410"/>
    </location>
</feature>
<dbReference type="PANTHER" id="PTHR12021">
    <property type="entry name" value="THYMOSIN BETA"/>
    <property type="match status" value="1"/>
</dbReference>
<gene>
    <name evidence="6" type="ORF">EI555_000538</name>
</gene>
<dbReference type="PANTHER" id="PTHR12021:SF11">
    <property type="entry name" value="THYMOSIN BETA-15A-RELATED"/>
    <property type="match status" value="1"/>
</dbReference>
<dbReference type="InterPro" id="IPR038386">
    <property type="entry name" value="Beta-thymosin_sf"/>
</dbReference>
<dbReference type="EMBL" id="RWIC01001754">
    <property type="protein sequence ID" value="TKC34694.1"/>
    <property type="molecule type" value="Genomic_DNA"/>
</dbReference>
<comment type="similarity">
    <text evidence="2">Belongs to the thymosin beta family.</text>
</comment>
<dbReference type="FunFam" id="1.20.5.520:FF:000001">
    <property type="entry name" value="Thymosin beta"/>
    <property type="match status" value="1"/>
</dbReference>
<comment type="caution">
    <text evidence="6">The sequence shown here is derived from an EMBL/GenBank/DDBJ whole genome shotgun (WGS) entry which is preliminary data.</text>
</comment>